<keyword evidence="3" id="KW-1185">Reference proteome</keyword>
<dbReference type="EMBL" id="JAGFMF010012069">
    <property type="protein sequence ID" value="KAG8508015.1"/>
    <property type="molecule type" value="Genomic_DNA"/>
</dbReference>
<evidence type="ECO:0000313" key="2">
    <source>
        <dbReference type="EMBL" id="KAG8508015.1"/>
    </source>
</evidence>
<evidence type="ECO:0000313" key="3">
    <source>
        <dbReference type="Proteomes" id="UP000700334"/>
    </source>
</evidence>
<feature type="transmembrane region" description="Helical" evidence="1">
    <location>
        <begin position="15"/>
        <end position="38"/>
    </location>
</feature>
<feature type="non-terminal residue" evidence="2">
    <location>
        <position position="1"/>
    </location>
</feature>
<dbReference type="OrthoDB" id="18740at2759"/>
<name>A0A8J5ZZW7_GALPY</name>
<keyword evidence="1" id="KW-0472">Membrane</keyword>
<dbReference type="SUPFAM" id="SSF46966">
    <property type="entry name" value="Spectrin repeat"/>
    <property type="match status" value="1"/>
</dbReference>
<organism evidence="2 3">
    <name type="scientific">Galemys pyrenaicus</name>
    <name type="common">Iberian desman</name>
    <name type="synonym">Pyrenean desman</name>
    <dbReference type="NCBI Taxonomy" id="202257"/>
    <lineage>
        <taxon>Eukaryota</taxon>
        <taxon>Metazoa</taxon>
        <taxon>Chordata</taxon>
        <taxon>Craniata</taxon>
        <taxon>Vertebrata</taxon>
        <taxon>Euteleostomi</taxon>
        <taxon>Mammalia</taxon>
        <taxon>Eutheria</taxon>
        <taxon>Laurasiatheria</taxon>
        <taxon>Eulipotyphla</taxon>
        <taxon>Talpidae</taxon>
        <taxon>Galemys</taxon>
    </lineage>
</organism>
<dbReference type="AlphaFoldDB" id="A0A8J5ZZW7"/>
<dbReference type="Proteomes" id="UP000700334">
    <property type="component" value="Unassembled WGS sequence"/>
</dbReference>
<dbReference type="Gene3D" id="1.20.58.60">
    <property type="match status" value="1"/>
</dbReference>
<feature type="non-terminal residue" evidence="2">
    <location>
        <position position="110"/>
    </location>
</feature>
<sequence>GDLKVDTLTNISDTFLLLVTLLMILSKCAVLLMWWWLFPQVLGDRWANICRWTEDRWILLQDILLKWQRFTEEQCLFSAWLSEKEDAVTKISSTDFKDQSEMISSLQKLT</sequence>
<gene>
    <name evidence="2" type="ORF">J0S82_001516</name>
</gene>
<keyword evidence="1" id="KW-1133">Transmembrane helix</keyword>
<comment type="caution">
    <text evidence="2">The sequence shown here is derived from an EMBL/GenBank/DDBJ whole genome shotgun (WGS) entry which is preliminary data.</text>
</comment>
<keyword evidence="1" id="KW-0812">Transmembrane</keyword>
<accession>A0A8J5ZZW7</accession>
<evidence type="ECO:0000256" key="1">
    <source>
        <dbReference type="SAM" id="Phobius"/>
    </source>
</evidence>
<protein>
    <submittedName>
        <fullName evidence="2">Dystrophin</fullName>
    </submittedName>
</protein>
<reference evidence="2" key="1">
    <citation type="journal article" date="2021" name="Evol. Appl.">
        <title>The genome of the Pyrenean desman and the effects of bottlenecks and inbreeding on the genomic landscape of an endangered species.</title>
        <authorList>
            <person name="Escoda L."/>
            <person name="Castresana J."/>
        </authorList>
    </citation>
    <scope>NUCLEOTIDE SEQUENCE</scope>
    <source>
        <strain evidence="2">IBE-C5619</strain>
    </source>
</reference>
<proteinExistence type="predicted"/>